<organism evidence="9 10">
    <name type="scientific">Roseivirga seohaensis subsp. aquiponti</name>
    <dbReference type="NCBI Taxonomy" id="1566026"/>
    <lineage>
        <taxon>Bacteria</taxon>
        <taxon>Pseudomonadati</taxon>
        <taxon>Bacteroidota</taxon>
        <taxon>Cytophagia</taxon>
        <taxon>Cytophagales</taxon>
        <taxon>Roseivirgaceae</taxon>
        <taxon>Roseivirga</taxon>
    </lineage>
</organism>
<dbReference type="PANTHER" id="PTHR30026">
    <property type="entry name" value="OUTER MEMBRANE PROTEIN TOLC"/>
    <property type="match status" value="1"/>
</dbReference>
<keyword evidence="8" id="KW-0175">Coiled coil</keyword>
<evidence type="ECO:0000256" key="6">
    <source>
        <dbReference type="ARBA" id="ARBA00023136"/>
    </source>
</evidence>
<dbReference type="OrthoDB" id="367883at2"/>
<dbReference type="Pfam" id="PF02321">
    <property type="entry name" value="OEP"/>
    <property type="match status" value="2"/>
</dbReference>
<feature type="coiled-coil region" evidence="8">
    <location>
        <begin position="155"/>
        <end position="182"/>
    </location>
</feature>
<evidence type="ECO:0000256" key="3">
    <source>
        <dbReference type="ARBA" id="ARBA00022448"/>
    </source>
</evidence>
<evidence type="ECO:0000256" key="5">
    <source>
        <dbReference type="ARBA" id="ARBA00022692"/>
    </source>
</evidence>
<keyword evidence="7" id="KW-0998">Cell outer membrane</keyword>
<dbReference type="InterPro" id="IPR051906">
    <property type="entry name" value="TolC-like"/>
</dbReference>
<reference evidence="10" key="1">
    <citation type="submission" date="2014-11" db="EMBL/GenBank/DDBJ databases">
        <title>Genome sequencing of Roseivirga sp. D-25.</title>
        <authorList>
            <person name="Selvaratnam C."/>
            <person name="Thevarajoo S."/>
            <person name="Goh K.M."/>
            <person name="Eee R."/>
            <person name="Chan K.-G."/>
            <person name="Chong C.S."/>
        </authorList>
    </citation>
    <scope>NUCLEOTIDE SEQUENCE [LARGE SCALE GENOMIC DNA]</scope>
    <source>
        <strain evidence="10">D-25</strain>
    </source>
</reference>
<keyword evidence="10" id="KW-1185">Reference proteome</keyword>
<comment type="subcellular location">
    <subcellularLocation>
        <location evidence="1">Cell outer membrane</location>
    </subcellularLocation>
</comment>
<keyword evidence="6" id="KW-0472">Membrane</keyword>
<evidence type="ECO:0000256" key="7">
    <source>
        <dbReference type="ARBA" id="ARBA00023237"/>
    </source>
</evidence>
<accession>A0A0L8AKS4</accession>
<evidence type="ECO:0000313" key="9">
    <source>
        <dbReference type="EMBL" id="KOF02836.1"/>
    </source>
</evidence>
<comment type="caution">
    <text evidence="9">The sequence shown here is derived from an EMBL/GenBank/DDBJ whole genome shotgun (WGS) entry which is preliminary data.</text>
</comment>
<keyword evidence="4" id="KW-1134">Transmembrane beta strand</keyword>
<evidence type="ECO:0000256" key="4">
    <source>
        <dbReference type="ARBA" id="ARBA00022452"/>
    </source>
</evidence>
<dbReference type="GO" id="GO:0009279">
    <property type="term" value="C:cell outer membrane"/>
    <property type="evidence" value="ECO:0007669"/>
    <property type="project" value="UniProtKB-SubCell"/>
</dbReference>
<dbReference type="AlphaFoldDB" id="A0A0L8AKS4"/>
<dbReference type="GO" id="GO:1990281">
    <property type="term" value="C:efflux pump complex"/>
    <property type="evidence" value="ECO:0007669"/>
    <property type="project" value="TreeGrafter"/>
</dbReference>
<dbReference type="SUPFAM" id="SSF56954">
    <property type="entry name" value="Outer membrane efflux proteins (OEP)"/>
    <property type="match status" value="1"/>
</dbReference>
<protein>
    <submittedName>
        <fullName evidence="9">Membrane protein</fullName>
    </submittedName>
</protein>
<dbReference type="RefSeq" id="WP_053223794.1">
    <property type="nucleotide sequence ID" value="NZ_JSVA01000010.1"/>
</dbReference>
<dbReference type="GO" id="GO:0015562">
    <property type="term" value="F:efflux transmembrane transporter activity"/>
    <property type="evidence" value="ECO:0007669"/>
    <property type="project" value="InterPro"/>
</dbReference>
<dbReference type="EMBL" id="JSVA01000010">
    <property type="protein sequence ID" value="KOF02836.1"/>
    <property type="molecule type" value="Genomic_DNA"/>
</dbReference>
<evidence type="ECO:0000256" key="2">
    <source>
        <dbReference type="ARBA" id="ARBA00007613"/>
    </source>
</evidence>
<dbReference type="PATRIC" id="fig|1566026.4.peg.511"/>
<keyword evidence="5" id="KW-0812">Transmembrane</keyword>
<dbReference type="InterPro" id="IPR003423">
    <property type="entry name" value="OMP_efflux"/>
</dbReference>
<proteinExistence type="inferred from homology"/>
<sequence>MRGIKQFLLYGLLVFLVPKLTIGQENQPMNTKLSLDQILDYALENSPMIQQSLLDEEIGEHEIKSSLSGWLPQVTADFGASHNIKRQTQVIGDQLITFGQNYNSNLLFQVNQTLFNRDQFFALQTKDLVRSQLDQSTEGNKVNTVVMVSKAYYDILLTYEQLEILDENLNRLQKQYQDAKSRYESGLVDKTDYQRAGISLSNLKSDRNRVATSLDAKFAYLKQLMGFPLPNDLNLDFDYAAMEKETVMDTTEELMVQNRIEHQQMETQLSLFGLQTKYQKWSFIPKVSAYYNYNMLFFNNEFSDLYRKNYPTSVVGVSVGIPIFQGGKRTQQIKIAELNEERLQLSKINLEGQINTEYETALAAYKSNLYEWESVKENMELAEEVYNIIKLQYDEGIKAYVDLIVAETELRTSQLNHYNALYKVLASKLDLKKALGNIEIN</sequence>
<gene>
    <name evidence="9" type="ORF">OB69_11125</name>
</gene>
<comment type="similarity">
    <text evidence="2">Belongs to the outer membrane factor (OMF) (TC 1.B.17) family.</text>
</comment>
<keyword evidence="3" id="KW-0813">Transport</keyword>
<name>A0A0L8AKS4_9BACT</name>
<evidence type="ECO:0000256" key="1">
    <source>
        <dbReference type="ARBA" id="ARBA00004442"/>
    </source>
</evidence>
<dbReference type="PANTHER" id="PTHR30026:SF20">
    <property type="entry name" value="OUTER MEMBRANE PROTEIN TOLC"/>
    <property type="match status" value="1"/>
</dbReference>
<dbReference type="Gene3D" id="1.20.1600.10">
    <property type="entry name" value="Outer membrane efflux proteins (OEP)"/>
    <property type="match status" value="1"/>
</dbReference>
<evidence type="ECO:0000313" key="10">
    <source>
        <dbReference type="Proteomes" id="UP000036908"/>
    </source>
</evidence>
<dbReference type="Proteomes" id="UP000036908">
    <property type="component" value="Unassembled WGS sequence"/>
</dbReference>
<dbReference type="GO" id="GO:0015288">
    <property type="term" value="F:porin activity"/>
    <property type="evidence" value="ECO:0007669"/>
    <property type="project" value="TreeGrafter"/>
</dbReference>
<evidence type="ECO:0000256" key="8">
    <source>
        <dbReference type="SAM" id="Coils"/>
    </source>
</evidence>